<feature type="transmembrane region" description="Helical" evidence="1">
    <location>
        <begin position="15"/>
        <end position="33"/>
    </location>
</feature>
<keyword evidence="3" id="KW-1185">Reference proteome</keyword>
<dbReference type="RefSeq" id="WP_211874029.1">
    <property type="nucleotide sequence ID" value="NZ_JAAEDH010000008.1"/>
</dbReference>
<name>A0AAF1K2K5_9PROT</name>
<dbReference type="Proteomes" id="UP001196068">
    <property type="component" value="Unassembled WGS sequence"/>
</dbReference>
<reference evidence="2" key="2">
    <citation type="journal article" date="2021" name="Syst. Appl. Microbiol.">
        <title>Roseomonas hellenica sp. nov., isolated from roots of wild-growing Alkanna tinctoria.</title>
        <authorList>
            <person name="Rat A."/>
            <person name="Naranjo H.D."/>
            <person name="Lebbe L."/>
            <person name="Cnockaert M."/>
            <person name="Krigas N."/>
            <person name="Grigoriadou K."/>
            <person name="Maloupa E."/>
            <person name="Willems A."/>
        </authorList>
    </citation>
    <scope>NUCLEOTIDE SEQUENCE</scope>
    <source>
        <strain evidence="2">LMG 28251</strain>
    </source>
</reference>
<keyword evidence="1" id="KW-0472">Membrane</keyword>
<keyword evidence="1" id="KW-1133">Transmembrane helix</keyword>
<feature type="transmembrane region" description="Helical" evidence="1">
    <location>
        <begin position="73"/>
        <end position="96"/>
    </location>
</feature>
<evidence type="ECO:0000313" key="3">
    <source>
        <dbReference type="Proteomes" id="UP001196068"/>
    </source>
</evidence>
<feature type="transmembrane region" description="Helical" evidence="1">
    <location>
        <begin position="163"/>
        <end position="186"/>
    </location>
</feature>
<dbReference type="AlphaFoldDB" id="A0AAF1K2K5"/>
<evidence type="ECO:0000313" key="2">
    <source>
        <dbReference type="EMBL" id="MBR0655194.1"/>
    </source>
</evidence>
<reference evidence="2" key="1">
    <citation type="submission" date="2020-01" db="EMBL/GenBank/DDBJ databases">
        <authorList>
            <person name="Rat A."/>
        </authorList>
    </citation>
    <scope>NUCLEOTIDE SEQUENCE</scope>
    <source>
        <strain evidence="2">LMG 28251</strain>
    </source>
</reference>
<feature type="transmembrane region" description="Helical" evidence="1">
    <location>
        <begin position="45"/>
        <end position="67"/>
    </location>
</feature>
<feature type="transmembrane region" description="Helical" evidence="1">
    <location>
        <begin position="207"/>
        <end position="226"/>
    </location>
</feature>
<feature type="transmembrane region" description="Helical" evidence="1">
    <location>
        <begin position="264"/>
        <end position="290"/>
    </location>
</feature>
<accession>A0AAF1K2K5</accession>
<protein>
    <recommendedName>
        <fullName evidence="4">DUF2232 domain-containing protein</fullName>
    </recommendedName>
</protein>
<keyword evidence="1" id="KW-0812">Transmembrane</keyword>
<evidence type="ECO:0008006" key="4">
    <source>
        <dbReference type="Google" id="ProtNLM"/>
    </source>
</evidence>
<evidence type="ECO:0000256" key="1">
    <source>
        <dbReference type="SAM" id="Phobius"/>
    </source>
</evidence>
<sequence>MAAQPSGPITAEPRWLAAGAGGFLAAAVALWAMRGLPGGTLMLWLAPLPILAAGLSAGPLAAIGALLLSSVLLWAFASGLSVVFFLAIIGIPAALLPILAMRRDGVTLGLPMAALGIYPLALLIWAALAFAEHPGGLAGVMERMLRNVIALLDMPGVEPMVELLVRLKAALIAFWMSAVWVANAVMAQRLLTRFGMAALPAPGWGSARLPGWYAVLPALAAGFWIVAQDDPLAFSAFLILLLPFFWQGLAGVHRRAAALQGRRFVIAGYYLAMVIFLQLMAPATVALGLYDQWVPRAPRGGKPT</sequence>
<gene>
    <name evidence="2" type="ORF">GXW79_08875</name>
</gene>
<organism evidence="2 3">
    <name type="scientific">Plastoroseomonas arctica</name>
    <dbReference type="NCBI Taxonomy" id="1509237"/>
    <lineage>
        <taxon>Bacteria</taxon>
        <taxon>Pseudomonadati</taxon>
        <taxon>Pseudomonadota</taxon>
        <taxon>Alphaproteobacteria</taxon>
        <taxon>Acetobacterales</taxon>
        <taxon>Acetobacteraceae</taxon>
        <taxon>Plastoroseomonas</taxon>
    </lineage>
</organism>
<dbReference type="EMBL" id="JAAEDH010000008">
    <property type="protein sequence ID" value="MBR0655194.1"/>
    <property type="molecule type" value="Genomic_DNA"/>
</dbReference>
<proteinExistence type="predicted"/>
<feature type="transmembrane region" description="Helical" evidence="1">
    <location>
        <begin position="232"/>
        <end position="252"/>
    </location>
</feature>
<comment type="caution">
    <text evidence="2">The sequence shown here is derived from an EMBL/GenBank/DDBJ whole genome shotgun (WGS) entry which is preliminary data.</text>
</comment>
<feature type="transmembrane region" description="Helical" evidence="1">
    <location>
        <begin position="108"/>
        <end position="131"/>
    </location>
</feature>